<gene>
    <name evidence="1" type="ORF">S12H4_61946</name>
</gene>
<organism evidence="1">
    <name type="scientific">marine sediment metagenome</name>
    <dbReference type="NCBI Taxonomy" id="412755"/>
    <lineage>
        <taxon>unclassified sequences</taxon>
        <taxon>metagenomes</taxon>
        <taxon>ecological metagenomes</taxon>
    </lineage>
</organism>
<dbReference type="AlphaFoldDB" id="X1V1U8"/>
<name>X1V1U8_9ZZZZ</name>
<protein>
    <submittedName>
        <fullName evidence="1">Uncharacterized protein</fullName>
    </submittedName>
</protein>
<reference evidence="1" key="1">
    <citation type="journal article" date="2014" name="Front. Microbiol.">
        <title>High frequency of phylogenetically diverse reductive dehalogenase-homologous genes in deep subseafloor sedimentary metagenomes.</title>
        <authorList>
            <person name="Kawai M."/>
            <person name="Futagami T."/>
            <person name="Toyoda A."/>
            <person name="Takaki Y."/>
            <person name="Nishi S."/>
            <person name="Hori S."/>
            <person name="Arai W."/>
            <person name="Tsubouchi T."/>
            <person name="Morono Y."/>
            <person name="Uchiyama I."/>
            <person name="Ito T."/>
            <person name="Fujiyama A."/>
            <person name="Inagaki F."/>
            <person name="Takami H."/>
        </authorList>
    </citation>
    <scope>NUCLEOTIDE SEQUENCE</scope>
    <source>
        <strain evidence="1">Expedition CK06-06</strain>
    </source>
</reference>
<sequence>LLVAQPQQLPQIFPTPVQIASSFYLSPSKWFTLVFKDIFYYISSQGRTILDPGQERHL</sequence>
<evidence type="ECO:0000313" key="1">
    <source>
        <dbReference type="EMBL" id="GAJ23743.1"/>
    </source>
</evidence>
<comment type="caution">
    <text evidence="1">The sequence shown here is derived from an EMBL/GenBank/DDBJ whole genome shotgun (WGS) entry which is preliminary data.</text>
</comment>
<accession>X1V1U8</accession>
<proteinExistence type="predicted"/>
<feature type="non-terminal residue" evidence="1">
    <location>
        <position position="1"/>
    </location>
</feature>
<dbReference type="EMBL" id="BARW01041318">
    <property type="protein sequence ID" value="GAJ23743.1"/>
    <property type="molecule type" value="Genomic_DNA"/>
</dbReference>